<accession>A0A2L1FFP2</accession>
<dbReference type="Gene3D" id="1.10.260.40">
    <property type="entry name" value="lambda repressor-like DNA-binding domains"/>
    <property type="match status" value="1"/>
</dbReference>
<dbReference type="OrthoDB" id="9788209at2"/>
<keyword evidence="1" id="KW-0805">Transcription regulation</keyword>
<evidence type="ECO:0000256" key="1">
    <source>
        <dbReference type="ARBA" id="ARBA00023015"/>
    </source>
</evidence>
<evidence type="ECO:0000259" key="4">
    <source>
        <dbReference type="PROSITE" id="PS50932"/>
    </source>
</evidence>
<keyword evidence="6" id="KW-1185">Reference proteome</keyword>
<accession>A0A2S1M0N3</accession>
<dbReference type="CDD" id="cd01392">
    <property type="entry name" value="HTH_LacI"/>
    <property type="match status" value="1"/>
</dbReference>
<reference evidence="5 6" key="1">
    <citation type="journal article" date="2015" name="PLoS ONE">
        <title>Genome Sequence of Bacillus endophyticus and Analysis of Its Companion Mechanism in the Ketogulonigenium vulgare-Bacillus Strain Consortium.</title>
        <authorList>
            <person name="Jia N."/>
            <person name="Du J."/>
            <person name="Ding M.Z."/>
            <person name="Gao F."/>
            <person name="Yuan Y.J."/>
        </authorList>
    </citation>
    <scope>NUCLEOTIDE SEQUENCE [LARGE SCALE GENOMIC DNA]</scope>
    <source>
        <strain evidence="5 6">Hbe603</strain>
        <plasmid evidence="6">pbeh1</plasmid>
    </source>
</reference>
<dbReference type="PROSITE" id="PS50932">
    <property type="entry name" value="HTH_LACI_2"/>
    <property type="match status" value="1"/>
</dbReference>
<evidence type="ECO:0000313" key="6">
    <source>
        <dbReference type="Proteomes" id="UP000036202"/>
    </source>
</evidence>
<name>A0A2L1FFP2_9BACI</name>
<organism evidence="5 6">
    <name type="scientific">Priestia filamentosa</name>
    <dbReference type="NCBI Taxonomy" id="1402861"/>
    <lineage>
        <taxon>Bacteria</taxon>
        <taxon>Bacillati</taxon>
        <taxon>Bacillota</taxon>
        <taxon>Bacilli</taxon>
        <taxon>Bacillales</taxon>
        <taxon>Bacillaceae</taxon>
        <taxon>Priestia</taxon>
    </lineage>
</organism>
<dbReference type="InterPro" id="IPR046335">
    <property type="entry name" value="LacI/GalR-like_sensor"/>
</dbReference>
<dbReference type="CDD" id="cd06267">
    <property type="entry name" value="PBP1_LacI_sugar_binding-like"/>
    <property type="match status" value="1"/>
</dbReference>
<geneLocation type="plasmid" evidence="6">
    <name>pbeh1</name>
</geneLocation>
<dbReference type="InterPro" id="IPR000843">
    <property type="entry name" value="HTH_LacI"/>
</dbReference>
<keyword evidence="3" id="KW-0804">Transcription</keyword>
<dbReference type="EMBL" id="CP015323">
    <property type="protein sequence ID" value="AWG44908.1"/>
    <property type="molecule type" value="Genomic_DNA"/>
</dbReference>
<dbReference type="RefSeq" id="WP_046218225.1">
    <property type="nucleotide sequence ID" value="NZ_CP015323.1"/>
</dbReference>
<dbReference type="GO" id="GO:0003700">
    <property type="term" value="F:DNA-binding transcription factor activity"/>
    <property type="evidence" value="ECO:0007669"/>
    <property type="project" value="TreeGrafter"/>
</dbReference>
<protein>
    <submittedName>
        <fullName evidence="5">Transcriptional regulator</fullName>
    </submittedName>
</protein>
<dbReference type="Pfam" id="PF00356">
    <property type="entry name" value="LacI"/>
    <property type="match status" value="1"/>
</dbReference>
<dbReference type="SUPFAM" id="SSF47413">
    <property type="entry name" value="lambda repressor-like DNA-binding domains"/>
    <property type="match status" value="1"/>
</dbReference>
<evidence type="ECO:0000256" key="3">
    <source>
        <dbReference type="ARBA" id="ARBA00023163"/>
    </source>
</evidence>
<dbReference type="PROSITE" id="PS00356">
    <property type="entry name" value="HTH_LACI_1"/>
    <property type="match status" value="1"/>
</dbReference>
<dbReference type="InterPro" id="IPR028082">
    <property type="entry name" value="Peripla_BP_I"/>
</dbReference>
<dbReference type="AlphaFoldDB" id="A0A2L1FFP2"/>
<dbReference type="SMART" id="SM00354">
    <property type="entry name" value="HTH_LACI"/>
    <property type="match status" value="1"/>
</dbReference>
<gene>
    <name evidence="5" type="ORF">BEH_24740</name>
</gene>
<dbReference type="SUPFAM" id="SSF53822">
    <property type="entry name" value="Periplasmic binding protein-like I"/>
    <property type="match status" value="1"/>
</dbReference>
<dbReference type="Gene3D" id="3.40.50.2300">
    <property type="match status" value="2"/>
</dbReference>
<dbReference type="PANTHER" id="PTHR30146:SF24">
    <property type="entry name" value="XYLOSE OPERON REGULATORY PROTEIN"/>
    <property type="match status" value="1"/>
</dbReference>
<dbReference type="PANTHER" id="PTHR30146">
    <property type="entry name" value="LACI-RELATED TRANSCRIPTIONAL REPRESSOR"/>
    <property type="match status" value="1"/>
</dbReference>
<dbReference type="GO" id="GO:0000976">
    <property type="term" value="F:transcription cis-regulatory region binding"/>
    <property type="evidence" value="ECO:0007669"/>
    <property type="project" value="TreeGrafter"/>
</dbReference>
<sequence length="335" mass="36666">MTISIKDVASKAGVSTASVSRVLSGKPGVGKKTAERIREVIEELNYRPNLGARGLVKQKTGNIAVVVPRGSFVLNNPFFSTILEGVAKAMDQTDYNMLMSFTSIQQKRLLETQAVDGVILFSPRHEELSLEWLESVGLPIVVIGSYLEESPFPCVRPDDEDGIKQAVTALYNLGHRDIGMINGPMSSMHSVRCLNGYKSRVKELELDYSSDNVLEVDEFDVFKATQAMKTFLNNNKKITGVVCSSDYLAIGVIKAASMIGLSVPEDLSVVGADDVPISDFITPSLSSVHVDLVGIGKRATVTLMNLMEGKQIRKKDVVFEMKYIDRSTTSIPKNK</sequence>
<proteinExistence type="predicted"/>
<evidence type="ECO:0000256" key="2">
    <source>
        <dbReference type="ARBA" id="ARBA00023125"/>
    </source>
</evidence>
<dbReference type="KEGG" id="beo:BEH_24740"/>
<keyword evidence="2" id="KW-0238">DNA-binding</keyword>
<keyword evidence="5" id="KW-0614">Plasmid</keyword>
<evidence type="ECO:0000313" key="5">
    <source>
        <dbReference type="EMBL" id="AWG44908.1"/>
    </source>
</evidence>
<feature type="domain" description="HTH lacI-type" evidence="4">
    <location>
        <begin position="3"/>
        <end position="57"/>
    </location>
</feature>
<dbReference type="Proteomes" id="UP000036202">
    <property type="component" value="Plasmid pbeh1"/>
</dbReference>
<dbReference type="Pfam" id="PF13377">
    <property type="entry name" value="Peripla_BP_3"/>
    <property type="match status" value="1"/>
</dbReference>
<dbReference type="InterPro" id="IPR010982">
    <property type="entry name" value="Lambda_DNA-bd_dom_sf"/>
</dbReference>